<dbReference type="GO" id="GO:0005886">
    <property type="term" value="C:plasma membrane"/>
    <property type="evidence" value="ECO:0007669"/>
    <property type="project" value="UniProtKB-SubCell"/>
</dbReference>
<dbReference type="Gramene" id="TVU29254">
    <property type="protein sequence ID" value="TVU29254"/>
    <property type="gene ID" value="EJB05_20813"/>
</dbReference>
<evidence type="ECO:0000256" key="26">
    <source>
        <dbReference type="PROSITE-ProRule" id="PRU10141"/>
    </source>
</evidence>
<evidence type="ECO:0000256" key="23">
    <source>
        <dbReference type="ARBA" id="ARBA00054320"/>
    </source>
</evidence>
<dbReference type="FunFam" id="1.10.510.10:FF:000358">
    <property type="entry name" value="Putative leucine-rich repeat receptor-like serine/threonine-protein kinase"/>
    <property type="match status" value="1"/>
</dbReference>
<evidence type="ECO:0000256" key="27">
    <source>
        <dbReference type="SAM" id="Phobius"/>
    </source>
</evidence>
<comment type="function">
    <text evidence="23">Receptor kinase that detects X.oryzae pv. oryzae protein Ax21 to promote innate immunity. Following X.oryzae pv. oryzae protein Ax21 detection, undergoes cleavage, releasing the processed protein kinase Xa21 chain.</text>
</comment>
<evidence type="ECO:0000256" key="20">
    <source>
        <dbReference type="ARBA" id="ARBA00023180"/>
    </source>
</evidence>
<dbReference type="Pfam" id="PF08263">
    <property type="entry name" value="LRRNT_2"/>
    <property type="match status" value="1"/>
</dbReference>
<dbReference type="FunFam" id="3.80.10.10:FF:000565">
    <property type="entry name" value="Leucine-rich repeat receptor-like kinase protein FLORAL ORGAN NUMBER1"/>
    <property type="match status" value="1"/>
</dbReference>
<dbReference type="InterPro" id="IPR001611">
    <property type="entry name" value="Leu-rich_rpt"/>
</dbReference>
<dbReference type="PROSITE" id="PS00107">
    <property type="entry name" value="PROTEIN_KINASE_ATP"/>
    <property type="match status" value="1"/>
</dbReference>
<dbReference type="InterPro" id="IPR003591">
    <property type="entry name" value="Leu-rich_rpt_typical-subtyp"/>
</dbReference>
<dbReference type="EMBL" id="RWGY01000011">
    <property type="protein sequence ID" value="TVU29254.1"/>
    <property type="molecule type" value="Genomic_DNA"/>
</dbReference>
<keyword evidence="31" id="KW-1185">Reference proteome</keyword>
<name>A0A5J9V165_9POAL</name>
<evidence type="ECO:0000256" key="15">
    <source>
        <dbReference type="ARBA" id="ARBA00022777"/>
    </source>
</evidence>
<evidence type="ECO:0000313" key="31">
    <source>
        <dbReference type="Proteomes" id="UP000324897"/>
    </source>
</evidence>
<dbReference type="InterPro" id="IPR051420">
    <property type="entry name" value="Ser_Thr_Kinases_DiverseReg"/>
</dbReference>
<keyword evidence="12 28" id="KW-0732">Signal</keyword>
<dbReference type="PROSITE" id="PS50011">
    <property type="entry name" value="PROTEIN_KINASE_DOM"/>
    <property type="match status" value="1"/>
</dbReference>
<evidence type="ECO:0000256" key="8">
    <source>
        <dbReference type="ARBA" id="ARBA00022553"/>
    </source>
</evidence>
<dbReference type="InterPro" id="IPR011009">
    <property type="entry name" value="Kinase-like_dom_sf"/>
</dbReference>
<dbReference type="InterPro" id="IPR013210">
    <property type="entry name" value="LRR_N_plant-typ"/>
</dbReference>
<dbReference type="InterPro" id="IPR000719">
    <property type="entry name" value="Prot_kinase_dom"/>
</dbReference>
<keyword evidence="16 26" id="KW-0067">ATP-binding</keyword>
<dbReference type="PANTHER" id="PTHR48005:SF88">
    <property type="entry name" value="PROTEIN KINASE DOMAIN-CONTAINING PROTEIN"/>
    <property type="match status" value="1"/>
</dbReference>
<dbReference type="Pfam" id="PF00069">
    <property type="entry name" value="Pkinase"/>
    <property type="match status" value="1"/>
</dbReference>
<dbReference type="AlphaFoldDB" id="A0A5J9V165"/>
<dbReference type="Pfam" id="PF00560">
    <property type="entry name" value="LRR_1"/>
    <property type="match status" value="6"/>
</dbReference>
<dbReference type="Proteomes" id="UP000324897">
    <property type="component" value="Chromosome 1"/>
</dbReference>
<dbReference type="InterPro" id="IPR008271">
    <property type="entry name" value="Ser/Thr_kinase_AS"/>
</dbReference>
<dbReference type="InterPro" id="IPR032675">
    <property type="entry name" value="LRR_dom_sf"/>
</dbReference>
<comment type="catalytic activity">
    <reaction evidence="22">
        <text>L-seryl-[protein] + ATP = O-phospho-L-seryl-[protein] + ADP + H(+)</text>
        <dbReference type="Rhea" id="RHEA:17989"/>
        <dbReference type="Rhea" id="RHEA-COMP:9863"/>
        <dbReference type="Rhea" id="RHEA-COMP:11604"/>
        <dbReference type="ChEBI" id="CHEBI:15378"/>
        <dbReference type="ChEBI" id="CHEBI:29999"/>
        <dbReference type="ChEBI" id="CHEBI:30616"/>
        <dbReference type="ChEBI" id="CHEBI:83421"/>
        <dbReference type="ChEBI" id="CHEBI:456216"/>
        <dbReference type="EC" id="2.7.11.1"/>
    </reaction>
</comment>
<dbReference type="GO" id="GO:0004674">
    <property type="term" value="F:protein serine/threonine kinase activity"/>
    <property type="evidence" value="ECO:0007669"/>
    <property type="project" value="UniProtKB-KW"/>
</dbReference>
<dbReference type="FunFam" id="3.80.10.10:FF:000288">
    <property type="entry name" value="LRR receptor-like serine/threonine-protein kinase EFR"/>
    <property type="match status" value="1"/>
</dbReference>
<dbReference type="GO" id="GO:0005524">
    <property type="term" value="F:ATP binding"/>
    <property type="evidence" value="ECO:0007669"/>
    <property type="project" value="UniProtKB-UniRule"/>
</dbReference>
<evidence type="ECO:0000256" key="14">
    <source>
        <dbReference type="ARBA" id="ARBA00022741"/>
    </source>
</evidence>
<evidence type="ECO:0000256" key="3">
    <source>
        <dbReference type="ARBA" id="ARBA00004479"/>
    </source>
</evidence>
<feature type="signal peptide" evidence="28">
    <location>
        <begin position="1"/>
        <end position="19"/>
    </location>
</feature>
<keyword evidence="11 27" id="KW-0812">Transmembrane</keyword>
<evidence type="ECO:0000256" key="7">
    <source>
        <dbReference type="ARBA" id="ARBA00022527"/>
    </source>
</evidence>
<evidence type="ECO:0000256" key="16">
    <source>
        <dbReference type="ARBA" id="ARBA00022840"/>
    </source>
</evidence>
<dbReference type="SUPFAM" id="SSF56112">
    <property type="entry name" value="Protein kinase-like (PK-like)"/>
    <property type="match status" value="1"/>
</dbReference>
<keyword evidence="20" id="KW-0325">Glycoprotein</keyword>
<proteinExistence type="inferred from homology"/>
<dbReference type="GO" id="GO:0005789">
    <property type="term" value="C:endoplasmic reticulum membrane"/>
    <property type="evidence" value="ECO:0007669"/>
    <property type="project" value="UniProtKB-SubCell"/>
</dbReference>
<sequence>MIMLLALLLITHGVGNIHCSNVPENSTDMLALLDFRAITNDPTGALSSWNTSTPYCKWRGVTCNHGRVTALNLADQGLSGPIAASVGNLTFLHRLDLSSNQFFGQIPHLNNLQKMEILNLSYNSLDGIIPSSLSNCSSLKQIHLYTNLLKGAIPQEIGILTNLVYVGLSHNNLTGTIPSTMGNITNLQTLHLANNQLEGSIPNEFGQFSKISILALGVNRLSGSIPESLFNLSSLQKLELRANQLSNSLPNNMGDRLNNLQILLLGHNMLEGHIPDSIGNASMLNTVVLQVNNLNGAIPSSFGKLSALSNLDLEANMLEAKDSESWEFFHALGSCNALQVLGLSNNQLQGAIPNSVGSLPPSLQYLLMGGNKLSGIVPPSIGNLSALLQLTLDENSLTGTIGQWIGSLKNLQSLYLRQNNFNGPIPPSIGNLTNLAHLFLDDNNFESSIPHIIGNLKALVSLNISYNNLQGNIPPEVGNLEQLFNIQLSSNKLTGEIPDTLGQCQRLTDIRMDKNLLTGSIPASFGKLDSLSVLNLSHNSLSGSIPTILGDLSLLGELDLSYNHLRGPIPTEGVFKNATAVSLEENWGLCGGVGDLHASSCPTTSRKISIQYYLVRVLIPIFGFMSLSLLIYFLILAKKMPRRKYLELTSFGENLLKVSYNDLAQATKNFSEANLVGKGSFGSVYRGTIKESELEVAVKVFNLEMRGAERSFMAECEALRSIQHRNLLPIITACSTVDNTGNVFKALVYELMPNGNLDSWLHHKGGAKATKRLGLTQTISIAANIADALDYLHHDCGRPIVHCDLKPSNILLDNDMTALLGDFGIARFYVDSRLTSPGLISSIGVKGTIGYIAPEYAQGGHLSTSGDAYSFGIVLLEMMTGKRPTDPMFVDGLDLVNFVERNFVHQIYDVIDSHLIEECKDLTQAKTVPESVVQQCLASLLQVALSCAHPLPNERATMKEAAGKLHAIKTLHLGWKPGK</sequence>
<dbReference type="PROSITE" id="PS00108">
    <property type="entry name" value="PROTEIN_KINASE_ST"/>
    <property type="match status" value="1"/>
</dbReference>
<evidence type="ECO:0000256" key="25">
    <source>
        <dbReference type="ARBA" id="ARBA00072040"/>
    </source>
</evidence>
<feature type="domain" description="Protein kinase" evidence="29">
    <location>
        <begin position="670"/>
        <end position="969"/>
    </location>
</feature>
<feature type="binding site" evidence="26">
    <location>
        <position position="699"/>
    </location>
    <ligand>
        <name>ATP</name>
        <dbReference type="ChEBI" id="CHEBI:30616"/>
    </ligand>
</feature>
<keyword evidence="19" id="KW-0675">Receptor</keyword>
<evidence type="ECO:0000256" key="5">
    <source>
        <dbReference type="ARBA" id="ARBA00012513"/>
    </source>
</evidence>
<keyword evidence="9" id="KW-0433">Leucine-rich repeat</keyword>
<dbReference type="InterPro" id="IPR017441">
    <property type="entry name" value="Protein_kinase_ATP_BS"/>
</dbReference>
<keyword evidence="15" id="KW-0418">Kinase</keyword>
<evidence type="ECO:0000256" key="18">
    <source>
        <dbReference type="ARBA" id="ARBA00023136"/>
    </source>
</evidence>
<feature type="transmembrane region" description="Helical" evidence="27">
    <location>
        <begin position="613"/>
        <end position="635"/>
    </location>
</feature>
<gene>
    <name evidence="30" type="ORF">EJB05_20813</name>
</gene>
<keyword evidence="8" id="KW-0597">Phosphoprotein</keyword>
<evidence type="ECO:0000313" key="30">
    <source>
        <dbReference type="EMBL" id="TVU29254.1"/>
    </source>
</evidence>
<evidence type="ECO:0000256" key="28">
    <source>
        <dbReference type="SAM" id="SignalP"/>
    </source>
</evidence>
<comment type="caution">
    <text evidence="30">The sequence shown here is derived from an EMBL/GenBank/DDBJ whole genome shotgun (WGS) entry which is preliminary data.</text>
</comment>
<dbReference type="Gene3D" id="3.30.200.20">
    <property type="entry name" value="Phosphorylase Kinase, domain 1"/>
    <property type="match status" value="1"/>
</dbReference>
<keyword evidence="13" id="KW-0677">Repeat</keyword>
<keyword evidence="18 27" id="KW-0472">Membrane</keyword>
<comment type="subcellular location">
    <subcellularLocation>
        <location evidence="1">Cell membrane</location>
        <topology evidence="1">Single-pass membrane protein</topology>
    </subcellularLocation>
    <subcellularLocation>
        <location evidence="2">Endoplasmic reticulum membrane</location>
        <topology evidence="2">Single-pass membrane protein</topology>
    </subcellularLocation>
    <subcellularLocation>
        <location evidence="3">Membrane</location>
        <topology evidence="3">Single-pass type I membrane protein</topology>
    </subcellularLocation>
</comment>
<accession>A0A5J9V165</accession>
<evidence type="ECO:0000256" key="22">
    <source>
        <dbReference type="ARBA" id="ARBA00048679"/>
    </source>
</evidence>
<dbReference type="Gene3D" id="3.80.10.10">
    <property type="entry name" value="Ribonuclease Inhibitor"/>
    <property type="match status" value="4"/>
</dbReference>
<evidence type="ECO:0000256" key="10">
    <source>
        <dbReference type="ARBA" id="ARBA00022679"/>
    </source>
</evidence>
<dbReference type="FunFam" id="3.80.10.10:FF:000095">
    <property type="entry name" value="LRR receptor-like serine/threonine-protein kinase GSO1"/>
    <property type="match status" value="1"/>
</dbReference>
<evidence type="ECO:0000256" key="19">
    <source>
        <dbReference type="ARBA" id="ARBA00023170"/>
    </source>
</evidence>
<comment type="similarity">
    <text evidence="4">Belongs to the protein kinase superfamily. Ser/Thr protein kinase family.</text>
</comment>
<dbReference type="SUPFAM" id="SSF52058">
    <property type="entry name" value="L domain-like"/>
    <property type="match status" value="2"/>
</dbReference>
<keyword evidence="6" id="KW-1003">Cell membrane</keyword>
<keyword evidence="7" id="KW-0723">Serine/threonine-protein kinase</keyword>
<reference evidence="30 31" key="1">
    <citation type="journal article" date="2019" name="Sci. Rep.">
        <title>A high-quality genome of Eragrostis curvula grass provides insights into Poaceae evolution and supports new strategies to enhance forage quality.</title>
        <authorList>
            <person name="Carballo J."/>
            <person name="Santos B.A.C.M."/>
            <person name="Zappacosta D."/>
            <person name="Garbus I."/>
            <person name="Selva J.P."/>
            <person name="Gallo C.A."/>
            <person name="Diaz A."/>
            <person name="Albertini E."/>
            <person name="Caccamo M."/>
            <person name="Echenique V."/>
        </authorList>
    </citation>
    <scope>NUCLEOTIDE SEQUENCE [LARGE SCALE GENOMIC DNA]</scope>
    <source>
        <strain evidence="31">cv. Victoria</strain>
        <tissue evidence="30">Leaf</tissue>
    </source>
</reference>
<evidence type="ECO:0000256" key="4">
    <source>
        <dbReference type="ARBA" id="ARBA00008684"/>
    </source>
</evidence>
<dbReference type="PANTHER" id="PTHR48005">
    <property type="entry name" value="LEUCINE RICH REPEAT KINASE 2"/>
    <property type="match status" value="1"/>
</dbReference>
<evidence type="ECO:0000256" key="9">
    <source>
        <dbReference type="ARBA" id="ARBA00022614"/>
    </source>
</evidence>
<keyword evidence="14 26" id="KW-0547">Nucleotide-binding</keyword>
<dbReference type="OrthoDB" id="676979at2759"/>
<comment type="function">
    <text evidence="24">The processed protein kinase Xa21 chain released by protein cleavage after X.oryzae pv. oryzae protein Ax21 detection translocates into the nucleus where it can bind and regulate WRKY62, a transcription factor. Confers resistance to the bacterial pathogen X.oryzae pv. oryzae (Xoo).</text>
</comment>
<keyword evidence="10" id="KW-0808">Transferase</keyword>
<dbReference type="Pfam" id="PF13855">
    <property type="entry name" value="LRR_8"/>
    <property type="match status" value="3"/>
</dbReference>
<evidence type="ECO:0000256" key="13">
    <source>
        <dbReference type="ARBA" id="ARBA00022737"/>
    </source>
</evidence>
<dbReference type="SMART" id="SM00220">
    <property type="entry name" value="S_TKc"/>
    <property type="match status" value="1"/>
</dbReference>
<dbReference type="EC" id="2.7.11.1" evidence="5"/>
<evidence type="ECO:0000256" key="24">
    <source>
        <dbReference type="ARBA" id="ARBA00056628"/>
    </source>
</evidence>
<dbReference type="Gene3D" id="1.10.510.10">
    <property type="entry name" value="Transferase(Phosphotransferase) domain 1"/>
    <property type="match status" value="1"/>
</dbReference>
<protein>
    <recommendedName>
        <fullName evidence="25">Receptor kinase-like protein Xa21</fullName>
        <ecNumber evidence="5">2.7.11.1</ecNumber>
    </recommendedName>
</protein>
<evidence type="ECO:0000256" key="12">
    <source>
        <dbReference type="ARBA" id="ARBA00022729"/>
    </source>
</evidence>
<dbReference type="SMART" id="SM00369">
    <property type="entry name" value="LRR_TYP"/>
    <property type="match status" value="11"/>
</dbReference>
<organism evidence="30 31">
    <name type="scientific">Eragrostis curvula</name>
    <name type="common">weeping love grass</name>
    <dbReference type="NCBI Taxonomy" id="38414"/>
    <lineage>
        <taxon>Eukaryota</taxon>
        <taxon>Viridiplantae</taxon>
        <taxon>Streptophyta</taxon>
        <taxon>Embryophyta</taxon>
        <taxon>Tracheophyta</taxon>
        <taxon>Spermatophyta</taxon>
        <taxon>Magnoliopsida</taxon>
        <taxon>Liliopsida</taxon>
        <taxon>Poales</taxon>
        <taxon>Poaceae</taxon>
        <taxon>PACMAD clade</taxon>
        <taxon>Chloridoideae</taxon>
        <taxon>Eragrostideae</taxon>
        <taxon>Eragrostidinae</taxon>
        <taxon>Eragrostis</taxon>
    </lineage>
</organism>
<evidence type="ECO:0000256" key="21">
    <source>
        <dbReference type="ARBA" id="ARBA00047899"/>
    </source>
</evidence>
<comment type="catalytic activity">
    <reaction evidence="21">
        <text>L-threonyl-[protein] + ATP = O-phospho-L-threonyl-[protein] + ADP + H(+)</text>
        <dbReference type="Rhea" id="RHEA:46608"/>
        <dbReference type="Rhea" id="RHEA-COMP:11060"/>
        <dbReference type="Rhea" id="RHEA-COMP:11605"/>
        <dbReference type="ChEBI" id="CHEBI:15378"/>
        <dbReference type="ChEBI" id="CHEBI:30013"/>
        <dbReference type="ChEBI" id="CHEBI:30616"/>
        <dbReference type="ChEBI" id="CHEBI:61977"/>
        <dbReference type="ChEBI" id="CHEBI:456216"/>
        <dbReference type="EC" id="2.7.11.1"/>
    </reaction>
</comment>
<evidence type="ECO:0000259" key="29">
    <source>
        <dbReference type="PROSITE" id="PS50011"/>
    </source>
</evidence>
<evidence type="ECO:0000256" key="6">
    <source>
        <dbReference type="ARBA" id="ARBA00022475"/>
    </source>
</evidence>
<feature type="chain" id="PRO_5023890561" description="Receptor kinase-like protein Xa21" evidence="28">
    <location>
        <begin position="20"/>
        <end position="979"/>
    </location>
</feature>
<evidence type="ECO:0000256" key="11">
    <source>
        <dbReference type="ARBA" id="ARBA00022692"/>
    </source>
</evidence>
<keyword evidence="17 27" id="KW-1133">Transmembrane helix</keyword>
<evidence type="ECO:0000256" key="1">
    <source>
        <dbReference type="ARBA" id="ARBA00004162"/>
    </source>
</evidence>
<dbReference type="FunFam" id="3.30.200.20:FF:000432">
    <property type="entry name" value="LRR receptor-like serine/threonine-protein kinase EFR"/>
    <property type="match status" value="1"/>
</dbReference>
<evidence type="ECO:0000256" key="2">
    <source>
        <dbReference type="ARBA" id="ARBA00004389"/>
    </source>
</evidence>
<evidence type="ECO:0000256" key="17">
    <source>
        <dbReference type="ARBA" id="ARBA00022989"/>
    </source>
</evidence>